<dbReference type="PANTHER" id="PTHR43811">
    <property type="entry name" value="FKBP-TYPE PEPTIDYL-PROLYL CIS-TRANS ISOMERASE FKPA"/>
    <property type="match status" value="1"/>
</dbReference>
<evidence type="ECO:0000259" key="8">
    <source>
        <dbReference type="PROSITE" id="PS50059"/>
    </source>
</evidence>
<evidence type="ECO:0000256" key="3">
    <source>
        <dbReference type="ARBA" id="ARBA00023110"/>
    </source>
</evidence>
<keyword evidence="3 5" id="KW-0697">Rotamase</keyword>
<protein>
    <recommendedName>
        <fullName evidence="6">Peptidyl-prolyl cis-trans isomerase</fullName>
        <ecNumber evidence="6">5.2.1.8</ecNumber>
    </recommendedName>
</protein>
<dbReference type="EMBL" id="JAHCVK010000001">
    <property type="protein sequence ID" value="MBT0652104.1"/>
    <property type="molecule type" value="Genomic_DNA"/>
</dbReference>
<sequence>MIRLMTIVAVLVLTVAVCRAEERAPLADKKAKDSYSLGYDFGNNLRTQEVNLDENVLITAIHEALEGKAPAMKPDEMRDNLKQLRKEVLIRYNLRSKRQAANTKEEGTKFLAVNKSKEGVTTLPSGLQYAVLKEGDGPRPQASDRVKVNYRGTLVDGTEFDSSFGPSGPATVRVDDVIKGWTEALQLMKTGAKWQLFVPAELAYGTRQFGRIPPNSTLIFEVELLAIEREADSRGVEQKPATEN</sequence>
<dbReference type="InterPro" id="IPR001179">
    <property type="entry name" value="PPIase_FKBP_dom"/>
</dbReference>
<keyword evidence="4 5" id="KW-0413">Isomerase</keyword>
<dbReference type="PANTHER" id="PTHR43811:SF19">
    <property type="entry name" value="39 KDA FK506-BINDING NUCLEAR PROTEIN"/>
    <property type="match status" value="1"/>
</dbReference>
<dbReference type="Gene3D" id="1.10.287.460">
    <property type="entry name" value="Peptidyl-prolyl cis-trans isomerase, FKBP-type, N-terminal domain"/>
    <property type="match status" value="1"/>
</dbReference>
<dbReference type="RefSeq" id="WP_214174067.1">
    <property type="nucleotide sequence ID" value="NZ_JAHCVK010000001.1"/>
</dbReference>
<evidence type="ECO:0000256" key="5">
    <source>
        <dbReference type="PROSITE-ProRule" id="PRU00277"/>
    </source>
</evidence>
<dbReference type="Gene3D" id="3.10.50.40">
    <property type="match status" value="1"/>
</dbReference>
<organism evidence="9 10">
    <name type="scientific">Geomobilimonas luticola</name>
    <dbReference type="NCBI Taxonomy" id="1114878"/>
    <lineage>
        <taxon>Bacteria</taxon>
        <taxon>Pseudomonadati</taxon>
        <taxon>Thermodesulfobacteriota</taxon>
        <taxon>Desulfuromonadia</taxon>
        <taxon>Geobacterales</taxon>
        <taxon>Geobacteraceae</taxon>
        <taxon>Geomobilimonas</taxon>
    </lineage>
</organism>
<name>A0ABS5S9P7_9BACT</name>
<evidence type="ECO:0000256" key="4">
    <source>
        <dbReference type="ARBA" id="ARBA00023235"/>
    </source>
</evidence>
<feature type="domain" description="PPIase FKBP-type" evidence="8">
    <location>
        <begin position="143"/>
        <end position="228"/>
    </location>
</feature>
<comment type="similarity">
    <text evidence="2 6">Belongs to the FKBP-type PPIase family.</text>
</comment>
<comment type="catalytic activity">
    <reaction evidence="1 5 6">
        <text>[protein]-peptidylproline (omega=180) = [protein]-peptidylproline (omega=0)</text>
        <dbReference type="Rhea" id="RHEA:16237"/>
        <dbReference type="Rhea" id="RHEA-COMP:10747"/>
        <dbReference type="Rhea" id="RHEA-COMP:10748"/>
        <dbReference type="ChEBI" id="CHEBI:83833"/>
        <dbReference type="ChEBI" id="CHEBI:83834"/>
        <dbReference type="EC" id="5.2.1.8"/>
    </reaction>
</comment>
<proteinExistence type="inferred from homology"/>
<evidence type="ECO:0000256" key="7">
    <source>
        <dbReference type="SAM" id="SignalP"/>
    </source>
</evidence>
<feature type="signal peptide" evidence="7">
    <location>
        <begin position="1"/>
        <end position="20"/>
    </location>
</feature>
<dbReference type="InterPro" id="IPR036944">
    <property type="entry name" value="PPIase_FKBP_N_sf"/>
</dbReference>
<evidence type="ECO:0000256" key="2">
    <source>
        <dbReference type="ARBA" id="ARBA00006577"/>
    </source>
</evidence>
<comment type="caution">
    <text evidence="9">The sequence shown here is derived from an EMBL/GenBank/DDBJ whole genome shotgun (WGS) entry which is preliminary data.</text>
</comment>
<dbReference type="PROSITE" id="PS50059">
    <property type="entry name" value="FKBP_PPIASE"/>
    <property type="match status" value="1"/>
</dbReference>
<keyword evidence="7" id="KW-0732">Signal</keyword>
<evidence type="ECO:0000313" key="9">
    <source>
        <dbReference type="EMBL" id="MBT0652104.1"/>
    </source>
</evidence>
<gene>
    <name evidence="9" type="ORF">KI810_03490</name>
</gene>
<evidence type="ECO:0000313" key="10">
    <source>
        <dbReference type="Proteomes" id="UP000756860"/>
    </source>
</evidence>
<dbReference type="Pfam" id="PF00254">
    <property type="entry name" value="FKBP_C"/>
    <property type="match status" value="1"/>
</dbReference>
<dbReference type="Proteomes" id="UP000756860">
    <property type="component" value="Unassembled WGS sequence"/>
</dbReference>
<evidence type="ECO:0000256" key="6">
    <source>
        <dbReference type="RuleBase" id="RU003915"/>
    </source>
</evidence>
<keyword evidence="10" id="KW-1185">Reference proteome</keyword>
<accession>A0ABS5S9P7</accession>
<dbReference type="InterPro" id="IPR046357">
    <property type="entry name" value="PPIase_dom_sf"/>
</dbReference>
<dbReference type="SUPFAM" id="SSF54534">
    <property type="entry name" value="FKBP-like"/>
    <property type="match status" value="1"/>
</dbReference>
<evidence type="ECO:0000256" key="1">
    <source>
        <dbReference type="ARBA" id="ARBA00000971"/>
    </source>
</evidence>
<dbReference type="InterPro" id="IPR000774">
    <property type="entry name" value="PPIase_FKBP_N"/>
</dbReference>
<dbReference type="GO" id="GO:0016853">
    <property type="term" value="F:isomerase activity"/>
    <property type="evidence" value="ECO:0007669"/>
    <property type="project" value="UniProtKB-KW"/>
</dbReference>
<reference evidence="9 10" key="1">
    <citation type="submission" date="2021-05" db="EMBL/GenBank/DDBJ databases">
        <title>The draft genome of Geobacter luticola JCM 17780.</title>
        <authorList>
            <person name="Xu Z."/>
            <person name="Masuda Y."/>
            <person name="Itoh H."/>
            <person name="Senoo K."/>
        </authorList>
    </citation>
    <scope>NUCLEOTIDE SEQUENCE [LARGE SCALE GENOMIC DNA]</scope>
    <source>
        <strain evidence="9 10">JCM 17780</strain>
    </source>
</reference>
<dbReference type="Pfam" id="PF01346">
    <property type="entry name" value="FKBP_N"/>
    <property type="match status" value="1"/>
</dbReference>
<feature type="chain" id="PRO_5046032335" description="Peptidyl-prolyl cis-trans isomerase" evidence="7">
    <location>
        <begin position="21"/>
        <end position="244"/>
    </location>
</feature>
<dbReference type="EC" id="5.2.1.8" evidence="6"/>